<dbReference type="SUPFAM" id="SSF51445">
    <property type="entry name" value="(Trans)glycosidases"/>
    <property type="match status" value="1"/>
</dbReference>
<evidence type="ECO:0000313" key="3">
    <source>
        <dbReference type="Proteomes" id="UP000807504"/>
    </source>
</evidence>
<organism evidence="2 3">
    <name type="scientific">Argiope bruennichi</name>
    <name type="common">Wasp spider</name>
    <name type="synonym">Aranea bruennichi</name>
    <dbReference type="NCBI Taxonomy" id="94029"/>
    <lineage>
        <taxon>Eukaryota</taxon>
        <taxon>Metazoa</taxon>
        <taxon>Ecdysozoa</taxon>
        <taxon>Arthropoda</taxon>
        <taxon>Chelicerata</taxon>
        <taxon>Arachnida</taxon>
        <taxon>Araneae</taxon>
        <taxon>Araneomorphae</taxon>
        <taxon>Entelegynae</taxon>
        <taxon>Araneoidea</taxon>
        <taxon>Araneidae</taxon>
        <taxon>Argiope</taxon>
    </lineage>
</organism>
<proteinExistence type="predicted"/>
<dbReference type="GO" id="GO:0004568">
    <property type="term" value="F:chitinase activity"/>
    <property type="evidence" value="ECO:0007669"/>
    <property type="project" value="TreeGrafter"/>
</dbReference>
<dbReference type="PROSITE" id="PS51910">
    <property type="entry name" value="GH18_2"/>
    <property type="match status" value="1"/>
</dbReference>
<dbReference type="InterPro" id="IPR050314">
    <property type="entry name" value="Glycosyl_Hydrlase_18"/>
</dbReference>
<feature type="domain" description="GH18" evidence="1">
    <location>
        <begin position="1"/>
        <end position="89"/>
    </location>
</feature>
<dbReference type="InterPro" id="IPR001223">
    <property type="entry name" value="Glyco_hydro18_cat"/>
</dbReference>
<dbReference type="PANTHER" id="PTHR11177">
    <property type="entry name" value="CHITINASE"/>
    <property type="match status" value="1"/>
</dbReference>
<name>A0A8T0ED79_ARGBR</name>
<comment type="caution">
    <text evidence="2">The sequence shown here is derived from an EMBL/GenBank/DDBJ whole genome shotgun (WGS) entry which is preliminary data.</text>
</comment>
<dbReference type="EMBL" id="JABXBU010002228">
    <property type="protein sequence ID" value="KAF8770976.1"/>
    <property type="molecule type" value="Genomic_DNA"/>
</dbReference>
<dbReference type="GO" id="GO:0005576">
    <property type="term" value="C:extracellular region"/>
    <property type="evidence" value="ECO:0007669"/>
    <property type="project" value="TreeGrafter"/>
</dbReference>
<dbReference type="GO" id="GO:0008061">
    <property type="term" value="F:chitin binding"/>
    <property type="evidence" value="ECO:0007669"/>
    <property type="project" value="TreeGrafter"/>
</dbReference>
<dbReference type="InterPro" id="IPR017853">
    <property type="entry name" value="GH"/>
</dbReference>
<accession>A0A8T0ED79</accession>
<dbReference type="InterPro" id="IPR029070">
    <property type="entry name" value="Chitinase_insertion_sf"/>
</dbReference>
<dbReference type="PANTHER" id="PTHR11177:SF390">
    <property type="entry name" value="CHITINASE 11"/>
    <property type="match status" value="1"/>
</dbReference>
<keyword evidence="3" id="KW-1185">Reference proteome</keyword>
<dbReference type="GO" id="GO:0006032">
    <property type="term" value="P:chitin catabolic process"/>
    <property type="evidence" value="ECO:0007669"/>
    <property type="project" value="TreeGrafter"/>
</dbReference>
<dbReference type="AlphaFoldDB" id="A0A8T0ED79"/>
<dbReference type="Gene3D" id="3.20.20.80">
    <property type="entry name" value="Glycosidases"/>
    <property type="match status" value="1"/>
</dbReference>
<dbReference type="Gene3D" id="3.10.50.10">
    <property type="match status" value="1"/>
</dbReference>
<evidence type="ECO:0000313" key="2">
    <source>
        <dbReference type="EMBL" id="KAF8770976.1"/>
    </source>
</evidence>
<sequence length="89" mass="10315">MHQHQMVCKFLSSGGTRVFDNESQVPYAYKDYDWVSYEDPVSISGKAKWIKSEGYGGAMTYNLNSDDWSCVCDKTPFLLHRIIYDIFTK</sequence>
<gene>
    <name evidence="2" type="ORF">HNY73_018441</name>
</gene>
<dbReference type="Pfam" id="PF00704">
    <property type="entry name" value="Glyco_hydro_18"/>
    <property type="match status" value="1"/>
</dbReference>
<evidence type="ECO:0000259" key="1">
    <source>
        <dbReference type="PROSITE" id="PS51910"/>
    </source>
</evidence>
<protein>
    <submittedName>
        <fullName evidence="2">Acidic mammalian chitinase like protein</fullName>
    </submittedName>
</protein>
<reference evidence="2" key="2">
    <citation type="submission" date="2020-06" db="EMBL/GenBank/DDBJ databases">
        <authorList>
            <person name="Sheffer M."/>
        </authorList>
    </citation>
    <scope>NUCLEOTIDE SEQUENCE</scope>
</reference>
<dbReference type="GO" id="GO:0005975">
    <property type="term" value="P:carbohydrate metabolic process"/>
    <property type="evidence" value="ECO:0007669"/>
    <property type="project" value="InterPro"/>
</dbReference>
<reference evidence="2" key="1">
    <citation type="journal article" date="2020" name="bioRxiv">
        <title>Chromosome-level reference genome of the European wasp spider Argiope bruennichi: a resource for studies on range expansion and evolutionary adaptation.</title>
        <authorList>
            <person name="Sheffer M.M."/>
            <person name="Hoppe A."/>
            <person name="Krehenwinkel H."/>
            <person name="Uhl G."/>
            <person name="Kuss A.W."/>
            <person name="Jensen L."/>
            <person name="Jensen C."/>
            <person name="Gillespie R.G."/>
            <person name="Hoff K.J."/>
            <person name="Prost S."/>
        </authorList>
    </citation>
    <scope>NUCLEOTIDE SEQUENCE</scope>
</reference>
<dbReference type="Proteomes" id="UP000807504">
    <property type="component" value="Unassembled WGS sequence"/>
</dbReference>